<feature type="domain" description="C2H2-type" evidence="6">
    <location>
        <begin position="204"/>
        <end position="231"/>
    </location>
</feature>
<reference evidence="7" key="2">
    <citation type="submission" date="2022-10" db="EMBL/GenBank/DDBJ databases">
        <authorList>
            <consortium name="ENA_rothamsted_submissions"/>
            <consortium name="culmorum"/>
            <person name="King R."/>
        </authorList>
    </citation>
    <scope>NUCLEOTIDE SEQUENCE</scope>
</reference>
<evidence type="ECO:0000256" key="2">
    <source>
        <dbReference type="ARBA" id="ARBA00022737"/>
    </source>
</evidence>
<dbReference type="PROSITE" id="PS50157">
    <property type="entry name" value="ZINC_FINGER_C2H2_2"/>
    <property type="match status" value="3"/>
</dbReference>
<dbReference type="FunFam" id="3.30.160.60:FF:000358">
    <property type="entry name" value="zinc finger protein 24"/>
    <property type="match status" value="1"/>
</dbReference>
<keyword evidence="2" id="KW-0677">Repeat</keyword>
<organism evidence="7 8">
    <name type="scientific">Phaedon cochleariae</name>
    <name type="common">Mustard beetle</name>
    <dbReference type="NCBI Taxonomy" id="80249"/>
    <lineage>
        <taxon>Eukaryota</taxon>
        <taxon>Metazoa</taxon>
        <taxon>Ecdysozoa</taxon>
        <taxon>Arthropoda</taxon>
        <taxon>Hexapoda</taxon>
        <taxon>Insecta</taxon>
        <taxon>Pterygota</taxon>
        <taxon>Neoptera</taxon>
        <taxon>Endopterygota</taxon>
        <taxon>Coleoptera</taxon>
        <taxon>Polyphaga</taxon>
        <taxon>Cucujiformia</taxon>
        <taxon>Chrysomeloidea</taxon>
        <taxon>Chrysomelidae</taxon>
        <taxon>Chrysomelinae</taxon>
        <taxon>Chrysomelini</taxon>
        <taxon>Phaedon</taxon>
    </lineage>
</organism>
<keyword evidence="8" id="KW-1185">Reference proteome</keyword>
<dbReference type="AlphaFoldDB" id="A0A9P0GRQ5"/>
<dbReference type="SMART" id="SM00355">
    <property type="entry name" value="ZnF_C2H2"/>
    <property type="match status" value="3"/>
</dbReference>
<dbReference type="SUPFAM" id="SSF57667">
    <property type="entry name" value="beta-beta-alpha zinc fingers"/>
    <property type="match status" value="2"/>
</dbReference>
<dbReference type="InterPro" id="IPR013087">
    <property type="entry name" value="Znf_C2H2_type"/>
</dbReference>
<evidence type="ECO:0000313" key="8">
    <source>
        <dbReference type="Proteomes" id="UP001153737"/>
    </source>
</evidence>
<keyword evidence="3 5" id="KW-0863">Zinc-finger</keyword>
<dbReference type="PANTHER" id="PTHR23235:SF158">
    <property type="entry name" value="C2H2-TYPE DOMAIN-CONTAINING PROTEIN"/>
    <property type="match status" value="1"/>
</dbReference>
<dbReference type="FunFam" id="3.30.160.60:FF:000100">
    <property type="entry name" value="Zinc finger 45-like"/>
    <property type="match status" value="1"/>
</dbReference>
<feature type="domain" description="C2H2-type" evidence="6">
    <location>
        <begin position="260"/>
        <end position="287"/>
    </location>
</feature>
<dbReference type="OrthoDB" id="6077919at2759"/>
<keyword evidence="1" id="KW-0479">Metal-binding</keyword>
<dbReference type="PANTHER" id="PTHR23235">
    <property type="entry name" value="KRUEPPEL-LIKE TRANSCRIPTION FACTOR"/>
    <property type="match status" value="1"/>
</dbReference>
<evidence type="ECO:0000256" key="3">
    <source>
        <dbReference type="ARBA" id="ARBA00022771"/>
    </source>
</evidence>
<dbReference type="InterPro" id="IPR036236">
    <property type="entry name" value="Znf_C2H2_sf"/>
</dbReference>
<feature type="domain" description="C2H2-type" evidence="6">
    <location>
        <begin position="232"/>
        <end position="259"/>
    </location>
</feature>
<sequence>MDFERIYECDVCLDSDSVCLLPLVGYERILAVKLIKSTKPQLLLMRNSIEACETCFNKLHFVKLHLIRSLLIDKMHFKPLSPTEQEQTENEEGLEPKPEYYFPMEAASFAIQDQDTFQGHDSIQGQAGFQGQAVFQGQEAFQGQHSVTSAEEPCTNDYNCKCESCQSKYGSLPVLLHGIEQKYETDKTEPQPSTSSQKSTRRTLSCEYCKKTFTHKGDFNKHLRKHTREKPFSCPVCGRKFAHTSNLLRHQRLHNGDKPFVCEQCDRSFSRKDKLECHKRSRMCQGTSGSGGSR</sequence>
<accession>A0A9P0GRQ5</accession>
<reference evidence="7" key="1">
    <citation type="submission" date="2022-01" db="EMBL/GenBank/DDBJ databases">
        <authorList>
            <person name="King R."/>
        </authorList>
    </citation>
    <scope>NUCLEOTIDE SEQUENCE</scope>
</reference>
<name>A0A9P0GRQ5_PHACE</name>
<gene>
    <name evidence="7" type="ORF">PHAECO_LOCUS5575</name>
</gene>
<dbReference type="Pfam" id="PF00096">
    <property type="entry name" value="zf-C2H2"/>
    <property type="match status" value="2"/>
</dbReference>
<evidence type="ECO:0000259" key="6">
    <source>
        <dbReference type="PROSITE" id="PS50157"/>
    </source>
</evidence>
<evidence type="ECO:0000313" key="7">
    <source>
        <dbReference type="EMBL" id="CAH1155087.1"/>
    </source>
</evidence>
<evidence type="ECO:0000256" key="1">
    <source>
        <dbReference type="ARBA" id="ARBA00022723"/>
    </source>
</evidence>
<dbReference type="GO" id="GO:0000978">
    <property type="term" value="F:RNA polymerase II cis-regulatory region sequence-specific DNA binding"/>
    <property type="evidence" value="ECO:0007669"/>
    <property type="project" value="TreeGrafter"/>
</dbReference>
<dbReference type="GO" id="GO:0008270">
    <property type="term" value="F:zinc ion binding"/>
    <property type="evidence" value="ECO:0007669"/>
    <property type="project" value="UniProtKB-KW"/>
</dbReference>
<dbReference type="PROSITE" id="PS00028">
    <property type="entry name" value="ZINC_FINGER_C2H2_1"/>
    <property type="match status" value="2"/>
</dbReference>
<dbReference type="Gene3D" id="3.30.160.60">
    <property type="entry name" value="Classic Zinc Finger"/>
    <property type="match status" value="3"/>
</dbReference>
<dbReference type="EMBL" id="OU896723">
    <property type="protein sequence ID" value="CAH1155087.1"/>
    <property type="molecule type" value="Genomic_DNA"/>
</dbReference>
<proteinExistence type="predicted"/>
<dbReference type="GO" id="GO:0000981">
    <property type="term" value="F:DNA-binding transcription factor activity, RNA polymerase II-specific"/>
    <property type="evidence" value="ECO:0007669"/>
    <property type="project" value="TreeGrafter"/>
</dbReference>
<dbReference type="Proteomes" id="UP001153737">
    <property type="component" value="Chromosome 17"/>
</dbReference>
<evidence type="ECO:0000256" key="5">
    <source>
        <dbReference type="PROSITE-ProRule" id="PRU00042"/>
    </source>
</evidence>
<protein>
    <recommendedName>
        <fullName evidence="6">C2H2-type domain-containing protein</fullName>
    </recommendedName>
</protein>
<keyword evidence="4" id="KW-0862">Zinc</keyword>
<evidence type="ECO:0000256" key="4">
    <source>
        <dbReference type="ARBA" id="ARBA00022833"/>
    </source>
</evidence>